<name>A0AAN6YNI7_9PEZI</name>
<keyword evidence="3" id="KW-1185">Reference proteome</keyword>
<evidence type="ECO:0000313" key="2">
    <source>
        <dbReference type="EMBL" id="KAK4222544.1"/>
    </source>
</evidence>
<feature type="non-terminal residue" evidence="2">
    <location>
        <position position="1"/>
    </location>
</feature>
<accession>A0AAN6YNI7</accession>
<feature type="non-terminal residue" evidence="2">
    <location>
        <position position="107"/>
    </location>
</feature>
<dbReference type="Pfam" id="PF06985">
    <property type="entry name" value="HET"/>
    <property type="match status" value="1"/>
</dbReference>
<gene>
    <name evidence="2" type="ORF">QBC38DRAFT_349223</name>
</gene>
<feature type="domain" description="Heterokaryon incompatibility" evidence="1">
    <location>
        <begin position="9"/>
        <end position="100"/>
    </location>
</feature>
<protein>
    <submittedName>
        <fullName evidence="2">Heterokaryon incompatibility</fullName>
    </submittedName>
</protein>
<sequence>VSLDDKPRFSALSYVWGDQTKRKKTSINGQVFKVGKNLYDGLINIQRRISHDRLLPIWIDAICINQDDDTEKSEQVQIMGTIFSQCEFVVSWLGSGGKDSDIASTYL</sequence>
<reference evidence="2" key="2">
    <citation type="submission" date="2023-05" db="EMBL/GenBank/DDBJ databases">
        <authorList>
            <consortium name="Lawrence Berkeley National Laboratory"/>
            <person name="Steindorff A."/>
            <person name="Hensen N."/>
            <person name="Bonometti L."/>
            <person name="Westerberg I."/>
            <person name="Brannstrom I.O."/>
            <person name="Guillou S."/>
            <person name="Cros-Aarteil S."/>
            <person name="Calhoun S."/>
            <person name="Haridas S."/>
            <person name="Kuo A."/>
            <person name="Mondo S."/>
            <person name="Pangilinan J."/>
            <person name="Riley R."/>
            <person name="Labutti K."/>
            <person name="Andreopoulos B."/>
            <person name="Lipzen A."/>
            <person name="Chen C."/>
            <person name="Yanf M."/>
            <person name="Daum C."/>
            <person name="Ng V."/>
            <person name="Clum A."/>
            <person name="Ohm R."/>
            <person name="Martin F."/>
            <person name="Silar P."/>
            <person name="Natvig D."/>
            <person name="Lalanne C."/>
            <person name="Gautier V."/>
            <person name="Ament-Velasquez S.L."/>
            <person name="Kruys A."/>
            <person name="Hutchinson M.I."/>
            <person name="Powell A.J."/>
            <person name="Barry K."/>
            <person name="Miller A.N."/>
            <person name="Grigoriev I.V."/>
            <person name="Debuchy R."/>
            <person name="Gladieux P."/>
            <person name="Thoren M.H."/>
            <person name="Johannesson H."/>
        </authorList>
    </citation>
    <scope>NUCLEOTIDE SEQUENCE</scope>
    <source>
        <strain evidence="2">CBS 990.96</strain>
    </source>
</reference>
<dbReference type="Proteomes" id="UP001301958">
    <property type="component" value="Unassembled WGS sequence"/>
</dbReference>
<evidence type="ECO:0000259" key="1">
    <source>
        <dbReference type="Pfam" id="PF06985"/>
    </source>
</evidence>
<organism evidence="2 3">
    <name type="scientific">Podospora fimiseda</name>
    <dbReference type="NCBI Taxonomy" id="252190"/>
    <lineage>
        <taxon>Eukaryota</taxon>
        <taxon>Fungi</taxon>
        <taxon>Dikarya</taxon>
        <taxon>Ascomycota</taxon>
        <taxon>Pezizomycotina</taxon>
        <taxon>Sordariomycetes</taxon>
        <taxon>Sordariomycetidae</taxon>
        <taxon>Sordariales</taxon>
        <taxon>Podosporaceae</taxon>
        <taxon>Podospora</taxon>
    </lineage>
</organism>
<evidence type="ECO:0000313" key="3">
    <source>
        <dbReference type="Proteomes" id="UP001301958"/>
    </source>
</evidence>
<dbReference type="PANTHER" id="PTHR24148:SF64">
    <property type="entry name" value="HETEROKARYON INCOMPATIBILITY DOMAIN-CONTAINING PROTEIN"/>
    <property type="match status" value="1"/>
</dbReference>
<dbReference type="PANTHER" id="PTHR24148">
    <property type="entry name" value="ANKYRIN REPEAT DOMAIN-CONTAINING PROTEIN 39 HOMOLOG-RELATED"/>
    <property type="match status" value="1"/>
</dbReference>
<dbReference type="AlphaFoldDB" id="A0AAN6YNI7"/>
<dbReference type="InterPro" id="IPR010730">
    <property type="entry name" value="HET"/>
</dbReference>
<dbReference type="EMBL" id="MU865466">
    <property type="protein sequence ID" value="KAK4222544.1"/>
    <property type="molecule type" value="Genomic_DNA"/>
</dbReference>
<comment type="caution">
    <text evidence="2">The sequence shown here is derived from an EMBL/GenBank/DDBJ whole genome shotgun (WGS) entry which is preliminary data.</text>
</comment>
<reference evidence="2" key="1">
    <citation type="journal article" date="2023" name="Mol. Phylogenet. Evol.">
        <title>Genome-scale phylogeny and comparative genomics of the fungal order Sordariales.</title>
        <authorList>
            <person name="Hensen N."/>
            <person name="Bonometti L."/>
            <person name="Westerberg I."/>
            <person name="Brannstrom I.O."/>
            <person name="Guillou S."/>
            <person name="Cros-Aarteil S."/>
            <person name="Calhoun S."/>
            <person name="Haridas S."/>
            <person name="Kuo A."/>
            <person name="Mondo S."/>
            <person name="Pangilinan J."/>
            <person name="Riley R."/>
            <person name="LaButti K."/>
            <person name="Andreopoulos B."/>
            <person name="Lipzen A."/>
            <person name="Chen C."/>
            <person name="Yan M."/>
            <person name="Daum C."/>
            <person name="Ng V."/>
            <person name="Clum A."/>
            <person name="Steindorff A."/>
            <person name="Ohm R.A."/>
            <person name="Martin F."/>
            <person name="Silar P."/>
            <person name="Natvig D.O."/>
            <person name="Lalanne C."/>
            <person name="Gautier V."/>
            <person name="Ament-Velasquez S.L."/>
            <person name="Kruys A."/>
            <person name="Hutchinson M.I."/>
            <person name="Powell A.J."/>
            <person name="Barry K."/>
            <person name="Miller A.N."/>
            <person name="Grigoriev I.V."/>
            <person name="Debuchy R."/>
            <person name="Gladieux P."/>
            <person name="Hiltunen Thoren M."/>
            <person name="Johannesson H."/>
        </authorList>
    </citation>
    <scope>NUCLEOTIDE SEQUENCE</scope>
    <source>
        <strain evidence="2">CBS 990.96</strain>
    </source>
</reference>
<dbReference type="InterPro" id="IPR052895">
    <property type="entry name" value="HetReg/Transcr_Mod"/>
</dbReference>
<proteinExistence type="predicted"/>